<dbReference type="Gene3D" id="3.40.50.11010">
    <property type="match status" value="1"/>
</dbReference>
<dbReference type="Pfam" id="PF13692">
    <property type="entry name" value="Glyco_trans_1_4"/>
    <property type="match status" value="1"/>
</dbReference>
<evidence type="ECO:0008006" key="3">
    <source>
        <dbReference type="Google" id="ProtNLM"/>
    </source>
</evidence>
<proteinExistence type="predicted"/>
<gene>
    <name evidence="1" type="ORF">SIID45300_01848</name>
</gene>
<protein>
    <recommendedName>
        <fullName evidence="3">Glycosyltransferase</fullName>
    </recommendedName>
</protein>
<keyword evidence="2" id="KW-1185">Reference proteome</keyword>
<accession>A0ABQ0C9G2</accession>
<dbReference type="Proteomes" id="UP001628193">
    <property type="component" value="Unassembled WGS sequence"/>
</dbReference>
<dbReference type="SUPFAM" id="SSF53756">
    <property type="entry name" value="UDP-Glycosyltransferase/glycogen phosphorylase"/>
    <property type="match status" value="1"/>
</dbReference>
<dbReference type="EMBL" id="BAAFGK010000004">
    <property type="protein sequence ID" value="GAB0057518.1"/>
    <property type="molecule type" value="Genomic_DNA"/>
</dbReference>
<dbReference type="Gene3D" id="3.40.50.2000">
    <property type="entry name" value="Glycogen Phosphorylase B"/>
    <property type="match status" value="1"/>
</dbReference>
<evidence type="ECO:0000313" key="2">
    <source>
        <dbReference type="Proteomes" id="UP001628193"/>
    </source>
</evidence>
<sequence>MQSDSRRRPKPVILALAPHPWDTHWLSRQQLLSRLARRGWPVIYASGPLDWWSRDTPEWQRAPWRGRLEPREIGVLTDIPGRWPCLWDRFPAWSRTVTALHARRLRSAADRLSDRRHLMLFHPRFEPYIELLRPDRVHYHVYDVYRLMGEWSEEKAAMETRLVSRADLITTSSPGMALNLPAPGPEKARQLPNGADAHHFASADLAPCPAELASIPHPRIGYVGNINPKLDFEMIDALAQNHPEWHWVFMGPVTLHGQKARDCQTRLTWDRLRQRPNIHFLGLKPRDILPSYLVHMDLHVICYKIARVEEGSPEDWVVHGYPTKLHEYLATGKPVVAAPQTALLEFSDVAAIAETIPEWERAIAAAVAGQGVGTPVTRRARALQNTWESRVDLLESWLEQLHPDMA</sequence>
<organism evidence="1 2">
    <name type="scientific">Candidatus Magnetaquiglobus chichijimensis</name>
    <dbReference type="NCBI Taxonomy" id="3141448"/>
    <lineage>
        <taxon>Bacteria</taxon>
        <taxon>Pseudomonadati</taxon>
        <taxon>Pseudomonadota</taxon>
        <taxon>Magnetococcia</taxon>
        <taxon>Magnetococcales</taxon>
        <taxon>Candidatus Magnetaquicoccaceae</taxon>
        <taxon>Candidatus Magnetaquiglobus</taxon>
    </lineage>
</organism>
<evidence type="ECO:0000313" key="1">
    <source>
        <dbReference type="EMBL" id="GAB0057518.1"/>
    </source>
</evidence>
<dbReference type="RefSeq" id="WP_420905216.1">
    <property type="nucleotide sequence ID" value="NZ_BAAFGK010000004.1"/>
</dbReference>
<comment type="caution">
    <text evidence="1">The sequence shown here is derived from an EMBL/GenBank/DDBJ whole genome shotgun (WGS) entry which is preliminary data.</text>
</comment>
<reference evidence="1 2" key="1">
    <citation type="submission" date="2024-09" db="EMBL/GenBank/DDBJ databases">
        <title>Draft genome sequence of Candidatus Magnetaquicoccaceae bacterium FCR-1.</title>
        <authorList>
            <person name="Shimoshige H."/>
            <person name="Shimamura S."/>
            <person name="Taoka A."/>
            <person name="Kobayashi H."/>
            <person name="Maekawa T."/>
        </authorList>
    </citation>
    <scope>NUCLEOTIDE SEQUENCE [LARGE SCALE GENOMIC DNA]</scope>
    <source>
        <strain evidence="1 2">FCR-1</strain>
    </source>
</reference>
<dbReference type="PANTHER" id="PTHR12526:SF630">
    <property type="entry name" value="GLYCOSYLTRANSFERASE"/>
    <property type="match status" value="1"/>
</dbReference>
<name>A0ABQ0C9G2_9PROT</name>
<dbReference type="PANTHER" id="PTHR12526">
    <property type="entry name" value="GLYCOSYLTRANSFERASE"/>
    <property type="match status" value="1"/>
</dbReference>